<dbReference type="PANTHER" id="PTHR42855:SF2">
    <property type="entry name" value="DRUG RESISTANCE ABC TRANSPORTER,ATP-BINDING PROTEIN"/>
    <property type="match status" value="1"/>
</dbReference>
<keyword evidence="2" id="KW-0067">ATP-binding</keyword>
<dbReference type="AlphaFoldDB" id="A0A926ER62"/>
<evidence type="ECO:0000313" key="5">
    <source>
        <dbReference type="Proteomes" id="UP000601171"/>
    </source>
</evidence>
<keyword evidence="1" id="KW-0547">Nucleotide-binding</keyword>
<protein>
    <submittedName>
        <fullName evidence="4">ABC-F type ribosomal protection protein</fullName>
    </submittedName>
</protein>
<dbReference type="InterPro" id="IPR051309">
    <property type="entry name" value="ABCF_ATPase"/>
</dbReference>
<dbReference type="NCBIfam" id="NF000355">
    <property type="entry name" value="ribo_prot_ABC_F"/>
    <property type="match status" value="1"/>
</dbReference>
<feature type="domain" description="ABC transporter" evidence="3">
    <location>
        <begin position="301"/>
        <end position="509"/>
    </location>
</feature>
<dbReference type="InterPro" id="IPR017871">
    <property type="entry name" value="ABC_transporter-like_CS"/>
</dbReference>
<dbReference type="InterPro" id="IPR003593">
    <property type="entry name" value="AAA+_ATPase"/>
</dbReference>
<dbReference type="InterPro" id="IPR027417">
    <property type="entry name" value="P-loop_NTPase"/>
</dbReference>
<dbReference type="SUPFAM" id="SSF52540">
    <property type="entry name" value="P-loop containing nucleoside triphosphate hydrolases"/>
    <property type="match status" value="2"/>
</dbReference>
<reference evidence="4" key="1">
    <citation type="submission" date="2020-08" db="EMBL/GenBank/DDBJ databases">
        <title>Genome public.</title>
        <authorList>
            <person name="Liu C."/>
            <person name="Sun Q."/>
        </authorList>
    </citation>
    <scope>NUCLEOTIDE SEQUENCE</scope>
    <source>
        <strain evidence="4">BX21</strain>
    </source>
</reference>
<proteinExistence type="predicted"/>
<dbReference type="PANTHER" id="PTHR42855">
    <property type="entry name" value="ABC TRANSPORTER ATP-BINDING SUBUNIT"/>
    <property type="match status" value="1"/>
</dbReference>
<dbReference type="EMBL" id="JACRTG010000005">
    <property type="protein sequence ID" value="MBC8587000.1"/>
    <property type="molecule type" value="Genomic_DNA"/>
</dbReference>
<accession>A0A926ER62</accession>
<dbReference type="Gene3D" id="3.40.50.300">
    <property type="entry name" value="P-loop containing nucleotide triphosphate hydrolases"/>
    <property type="match status" value="3"/>
</dbReference>
<dbReference type="GO" id="GO:0005524">
    <property type="term" value="F:ATP binding"/>
    <property type="evidence" value="ECO:0007669"/>
    <property type="project" value="UniProtKB-KW"/>
</dbReference>
<dbReference type="PROSITE" id="PS00211">
    <property type="entry name" value="ABC_TRANSPORTER_1"/>
    <property type="match status" value="2"/>
</dbReference>
<dbReference type="InterPro" id="IPR003439">
    <property type="entry name" value="ABC_transporter-like_ATP-bd"/>
</dbReference>
<evidence type="ECO:0000256" key="1">
    <source>
        <dbReference type="ARBA" id="ARBA00022741"/>
    </source>
</evidence>
<dbReference type="CDD" id="cd03221">
    <property type="entry name" value="ABCF_EF-3"/>
    <property type="match status" value="2"/>
</dbReference>
<name>A0A926ER62_9FIRM</name>
<evidence type="ECO:0000313" key="4">
    <source>
        <dbReference type="EMBL" id="MBC8587000.1"/>
    </source>
</evidence>
<dbReference type="Pfam" id="PF00005">
    <property type="entry name" value="ABC_tran"/>
    <property type="match status" value="2"/>
</dbReference>
<dbReference type="SMART" id="SM00382">
    <property type="entry name" value="AAA"/>
    <property type="match status" value="2"/>
</dbReference>
<feature type="domain" description="ABC transporter" evidence="3">
    <location>
        <begin position="16"/>
        <end position="206"/>
    </location>
</feature>
<sequence>MLSSPRDIGGDFVLLIECNDIKKYFGDRLLLDIEDLKIYSDDKIGIVGVNGVGKTTLINILMKRLEPDEGCVKLNCDYAFVSQLEESEAINISDEMASRFNISNTWNEDMSGGEKTRFKLASVFDKRADMLFADEPTSNLDINGIELLEKGLQDFNGALVIISHDRTLLDKVCNKIIEVSFGKIKIYNGNFSKYRELKEEEKIRAEFEYEQYISEKKRLEGVIANTRQKAASIKGAPKRMGNSEARLHKMGGQKAKKGLDNAVKNLRKRVEHLEVKEKPKEQGIINFDIQDVSRLHSKIIIEGRKISKAFDKKIIFKDAELNIYNGWKVALIGDNGCGKSTLIKMIMDSEDGIKVAKGAKVGYFSQDMNILDDEKSILENVMDTSIYDETFTRTLLARLLFRKEDVYKKVSLLSGGERVKVSFAKLMLQDINILILDEPTNYLDINSMEIVEEALRAYNRTIFFVSHDRSFVRTIADHIMTIENKKIKIFNGNLDEYLKVINRVYDYNKERKEQEIFILENKLSEIIGKLSMPSKRDDVDHLDKEYQEILRKLKKLKC</sequence>
<dbReference type="Proteomes" id="UP000601171">
    <property type="component" value="Unassembled WGS sequence"/>
</dbReference>
<keyword evidence="5" id="KW-1185">Reference proteome</keyword>
<comment type="caution">
    <text evidence="4">The sequence shown here is derived from an EMBL/GenBank/DDBJ whole genome shotgun (WGS) entry which is preliminary data.</text>
</comment>
<dbReference type="PROSITE" id="PS50893">
    <property type="entry name" value="ABC_TRANSPORTER_2"/>
    <property type="match status" value="2"/>
</dbReference>
<organism evidence="4 5">
    <name type="scientific">Paratissierella segnis</name>
    <dbReference type="NCBI Taxonomy" id="2763679"/>
    <lineage>
        <taxon>Bacteria</taxon>
        <taxon>Bacillati</taxon>
        <taxon>Bacillota</taxon>
        <taxon>Tissierellia</taxon>
        <taxon>Tissierellales</taxon>
        <taxon>Tissierellaceae</taxon>
        <taxon>Paratissierella</taxon>
    </lineage>
</organism>
<dbReference type="GO" id="GO:0016887">
    <property type="term" value="F:ATP hydrolysis activity"/>
    <property type="evidence" value="ECO:0007669"/>
    <property type="project" value="InterPro"/>
</dbReference>
<evidence type="ECO:0000256" key="2">
    <source>
        <dbReference type="ARBA" id="ARBA00022840"/>
    </source>
</evidence>
<gene>
    <name evidence="4" type="primary">abc-f</name>
    <name evidence="4" type="ORF">H8707_01925</name>
</gene>
<evidence type="ECO:0000259" key="3">
    <source>
        <dbReference type="PROSITE" id="PS50893"/>
    </source>
</evidence>